<proteinExistence type="predicted"/>
<dbReference type="SUPFAM" id="SSF81383">
    <property type="entry name" value="F-box domain"/>
    <property type="match status" value="1"/>
</dbReference>
<dbReference type="FunFam" id="1.20.1280.50:FF:000023">
    <property type="entry name" value="F-box/LRR-repeat protein 4"/>
    <property type="match status" value="1"/>
</dbReference>
<dbReference type="SUPFAM" id="SSF52047">
    <property type="entry name" value="RNI-like"/>
    <property type="match status" value="1"/>
</dbReference>
<evidence type="ECO:0000313" key="2">
    <source>
        <dbReference type="EMBL" id="THG21784.1"/>
    </source>
</evidence>
<name>A0A4S4EYS0_CAMSN</name>
<dbReference type="InterPro" id="IPR001611">
    <property type="entry name" value="Leu-rich_rpt"/>
</dbReference>
<accession>A0A4S4EYS0</accession>
<comment type="caution">
    <text evidence="2">The sequence shown here is derived from an EMBL/GenBank/DDBJ whole genome shotgun (WGS) entry which is preliminary data.</text>
</comment>
<dbReference type="STRING" id="542762.A0A4S4EYS0"/>
<dbReference type="AlphaFoldDB" id="A0A4S4EYS0"/>
<dbReference type="InterPro" id="IPR006553">
    <property type="entry name" value="Leu-rich_rpt_Cys-con_subtyp"/>
</dbReference>
<reference evidence="2 3" key="1">
    <citation type="journal article" date="2018" name="Proc. Natl. Acad. Sci. U.S.A.">
        <title>Draft genome sequence of Camellia sinensis var. sinensis provides insights into the evolution of the tea genome and tea quality.</title>
        <authorList>
            <person name="Wei C."/>
            <person name="Yang H."/>
            <person name="Wang S."/>
            <person name="Zhao J."/>
            <person name="Liu C."/>
            <person name="Gao L."/>
            <person name="Xia E."/>
            <person name="Lu Y."/>
            <person name="Tai Y."/>
            <person name="She G."/>
            <person name="Sun J."/>
            <person name="Cao H."/>
            <person name="Tong W."/>
            <person name="Gao Q."/>
            <person name="Li Y."/>
            <person name="Deng W."/>
            <person name="Jiang X."/>
            <person name="Wang W."/>
            <person name="Chen Q."/>
            <person name="Zhang S."/>
            <person name="Li H."/>
            <person name="Wu J."/>
            <person name="Wang P."/>
            <person name="Li P."/>
            <person name="Shi C."/>
            <person name="Zheng F."/>
            <person name="Jian J."/>
            <person name="Huang B."/>
            <person name="Shan D."/>
            <person name="Shi M."/>
            <person name="Fang C."/>
            <person name="Yue Y."/>
            <person name="Li F."/>
            <person name="Li D."/>
            <person name="Wei S."/>
            <person name="Han B."/>
            <person name="Jiang C."/>
            <person name="Yin Y."/>
            <person name="Xia T."/>
            <person name="Zhang Z."/>
            <person name="Bennetzen J.L."/>
            <person name="Zhao S."/>
            <person name="Wan X."/>
        </authorList>
    </citation>
    <scope>NUCLEOTIDE SEQUENCE [LARGE SCALE GENOMIC DNA]</scope>
    <source>
        <strain evidence="3">cv. Shuchazao</strain>
        <tissue evidence="2">Leaf</tissue>
    </source>
</reference>
<protein>
    <recommendedName>
        <fullName evidence="1">F-box domain-containing protein</fullName>
    </recommendedName>
</protein>
<dbReference type="InterPro" id="IPR001810">
    <property type="entry name" value="F-box_dom"/>
</dbReference>
<dbReference type="Proteomes" id="UP000306102">
    <property type="component" value="Unassembled WGS sequence"/>
</dbReference>
<dbReference type="Pfam" id="PF13516">
    <property type="entry name" value="LRR_6"/>
    <property type="match status" value="1"/>
</dbReference>
<dbReference type="Gene3D" id="3.80.10.10">
    <property type="entry name" value="Ribonuclease Inhibitor"/>
    <property type="match status" value="2"/>
</dbReference>
<dbReference type="InterPro" id="IPR032675">
    <property type="entry name" value="LRR_dom_sf"/>
</dbReference>
<dbReference type="GO" id="GO:0019005">
    <property type="term" value="C:SCF ubiquitin ligase complex"/>
    <property type="evidence" value="ECO:0007669"/>
    <property type="project" value="TreeGrafter"/>
</dbReference>
<gene>
    <name evidence="2" type="ORF">TEA_023181</name>
</gene>
<dbReference type="PANTHER" id="PTHR13318">
    <property type="entry name" value="PARTNER OF PAIRED, ISOFORM B-RELATED"/>
    <property type="match status" value="1"/>
</dbReference>
<dbReference type="Pfam" id="PF12937">
    <property type="entry name" value="F-box-like"/>
    <property type="match status" value="1"/>
</dbReference>
<dbReference type="GO" id="GO:0031146">
    <property type="term" value="P:SCF-dependent proteasomal ubiquitin-dependent protein catabolic process"/>
    <property type="evidence" value="ECO:0007669"/>
    <property type="project" value="TreeGrafter"/>
</dbReference>
<dbReference type="SMART" id="SM00367">
    <property type="entry name" value="LRR_CC"/>
    <property type="match status" value="4"/>
</dbReference>
<dbReference type="CDD" id="cd22159">
    <property type="entry name" value="F-box_AtTIR1-like"/>
    <property type="match status" value="1"/>
</dbReference>
<dbReference type="InterPro" id="IPR036047">
    <property type="entry name" value="F-box-like_dom_sf"/>
</dbReference>
<dbReference type="PANTHER" id="PTHR13318:SF92">
    <property type="entry name" value="F-BOX_LRR-REPEAT PROTEIN 8-RELATED"/>
    <property type="match status" value="1"/>
</dbReference>
<evidence type="ECO:0000259" key="1">
    <source>
        <dbReference type="Pfam" id="PF12937"/>
    </source>
</evidence>
<sequence length="435" mass="47367">MIVNYVDSPPSYFDAGLDHTRNLPDECLSSIFTFLRGGDRNCCSLVCRRWLLVEGQSRHRLSLIAVADLCFSVPSLLSRFTAITTLTLKCDHNVSIGDDALSLISLHCLNLTSLSLRNCREITELGMAALAQNCASLKKLSCHSCSFGAKAMNTVLSSCALEKFSAKRLQGIDSGIDAEPIRPGVAASSLKKICLKGILNGQCFRPLIIGSKKLKLLKLLWCFGDWDGLLKSISDRSSMVEIHLKWIRVSNIGLAAISNYSNLEKLHIARAKGLENQIDDRGLVAIGERCKKLRELIVVGANPTCLSLKLIATNCCDLEKVALCMSETVGDEELQCIAAECRALKMLCIKDCPVSNHGLEAIVNGCPSLVKLKVSWCRNVTSEVADVLRAKRGSLAFVLDAVEAEDEDSSSCDESDDIYPVPMATRLVEIPGGED</sequence>
<dbReference type="Gene3D" id="1.20.1280.50">
    <property type="match status" value="1"/>
</dbReference>
<evidence type="ECO:0000313" key="3">
    <source>
        <dbReference type="Proteomes" id="UP000306102"/>
    </source>
</evidence>
<organism evidence="2 3">
    <name type="scientific">Camellia sinensis var. sinensis</name>
    <name type="common">China tea</name>
    <dbReference type="NCBI Taxonomy" id="542762"/>
    <lineage>
        <taxon>Eukaryota</taxon>
        <taxon>Viridiplantae</taxon>
        <taxon>Streptophyta</taxon>
        <taxon>Embryophyta</taxon>
        <taxon>Tracheophyta</taxon>
        <taxon>Spermatophyta</taxon>
        <taxon>Magnoliopsida</taxon>
        <taxon>eudicotyledons</taxon>
        <taxon>Gunneridae</taxon>
        <taxon>Pentapetalae</taxon>
        <taxon>asterids</taxon>
        <taxon>Ericales</taxon>
        <taxon>Theaceae</taxon>
        <taxon>Camellia</taxon>
    </lineage>
</organism>
<keyword evidence="3" id="KW-1185">Reference proteome</keyword>
<feature type="domain" description="F-box" evidence="1">
    <location>
        <begin position="22"/>
        <end position="50"/>
    </location>
</feature>
<dbReference type="EMBL" id="SDRB02001214">
    <property type="protein sequence ID" value="THG21784.1"/>
    <property type="molecule type" value="Genomic_DNA"/>
</dbReference>